<keyword evidence="1" id="KW-1133">Transmembrane helix</keyword>
<feature type="transmembrane region" description="Helical" evidence="1">
    <location>
        <begin position="65"/>
        <end position="85"/>
    </location>
</feature>
<name>A0A7J8R2N5_GOSDV</name>
<sequence>MLNNDGIGSEGKLRVIASNGDSFKKVLDVNVAPSAIASTSLIWEGGDLVAVRGKVALLSIPLGTVYFLVHHIHAFMIHVMVLILLKGVLFARSSHLISD</sequence>
<feature type="non-terminal residue" evidence="2">
    <location>
        <position position="1"/>
    </location>
</feature>
<dbReference type="Proteomes" id="UP000593561">
    <property type="component" value="Unassembled WGS sequence"/>
</dbReference>
<dbReference type="SUPFAM" id="SSF81558">
    <property type="entry name" value="Photosystem I subunits PsaA/PsaB"/>
    <property type="match status" value="1"/>
</dbReference>
<keyword evidence="1" id="KW-0472">Membrane</keyword>
<keyword evidence="3" id="KW-1185">Reference proteome</keyword>
<comment type="caution">
    <text evidence="2">The sequence shown here is derived from an EMBL/GenBank/DDBJ whole genome shotgun (WGS) entry which is preliminary data.</text>
</comment>
<dbReference type="GO" id="GO:0016020">
    <property type="term" value="C:membrane"/>
    <property type="evidence" value="ECO:0007669"/>
    <property type="project" value="InterPro"/>
</dbReference>
<reference evidence="2 3" key="1">
    <citation type="journal article" date="2019" name="Genome Biol. Evol.">
        <title>Insights into the evolution of the New World diploid cottons (Gossypium, subgenus Houzingenia) based on genome sequencing.</title>
        <authorList>
            <person name="Grover C.E."/>
            <person name="Arick M.A. 2nd"/>
            <person name="Thrash A."/>
            <person name="Conover J.L."/>
            <person name="Sanders W.S."/>
            <person name="Peterson D.G."/>
            <person name="Frelichowski J.E."/>
            <person name="Scheffler J.A."/>
            <person name="Scheffler B.E."/>
            <person name="Wendel J.F."/>
        </authorList>
    </citation>
    <scope>NUCLEOTIDE SEQUENCE [LARGE SCALE GENOMIC DNA]</scope>
    <source>
        <strain evidence="2">27</strain>
        <tissue evidence="2">Leaf</tissue>
    </source>
</reference>
<keyword evidence="1" id="KW-0812">Transmembrane</keyword>
<dbReference type="InterPro" id="IPR036408">
    <property type="entry name" value="PSI_PsaA/B_sf"/>
</dbReference>
<dbReference type="GO" id="GO:0015979">
    <property type="term" value="P:photosynthesis"/>
    <property type="evidence" value="ECO:0007669"/>
    <property type="project" value="InterPro"/>
</dbReference>
<evidence type="ECO:0000313" key="2">
    <source>
        <dbReference type="EMBL" id="MBA0607955.1"/>
    </source>
</evidence>
<dbReference type="Gene3D" id="1.20.1130.10">
    <property type="entry name" value="Photosystem I PsaA/PsaB"/>
    <property type="match status" value="1"/>
</dbReference>
<dbReference type="InterPro" id="IPR001280">
    <property type="entry name" value="PSI_PsaA/B"/>
</dbReference>
<dbReference type="GO" id="GO:0009579">
    <property type="term" value="C:thylakoid"/>
    <property type="evidence" value="ECO:0007669"/>
    <property type="project" value="InterPro"/>
</dbReference>
<dbReference type="AlphaFoldDB" id="A0A7J8R2N5"/>
<organism evidence="2 3">
    <name type="scientific">Gossypium davidsonii</name>
    <name type="common">Davidson's cotton</name>
    <name type="synonym">Gossypium klotzschianum subsp. davidsonii</name>
    <dbReference type="NCBI Taxonomy" id="34287"/>
    <lineage>
        <taxon>Eukaryota</taxon>
        <taxon>Viridiplantae</taxon>
        <taxon>Streptophyta</taxon>
        <taxon>Embryophyta</taxon>
        <taxon>Tracheophyta</taxon>
        <taxon>Spermatophyta</taxon>
        <taxon>Magnoliopsida</taxon>
        <taxon>eudicotyledons</taxon>
        <taxon>Gunneridae</taxon>
        <taxon>Pentapetalae</taxon>
        <taxon>rosids</taxon>
        <taxon>malvids</taxon>
        <taxon>Malvales</taxon>
        <taxon>Malvaceae</taxon>
        <taxon>Malvoideae</taxon>
        <taxon>Gossypium</taxon>
    </lineage>
</organism>
<gene>
    <name evidence="2" type="ORF">Godav_020213</name>
</gene>
<proteinExistence type="predicted"/>
<dbReference type="EMBL" id="JABFAC010000002">
    <property type="protein sequence ID" value="MBA0607955.1"/>
    <property type="molecule type" value="Genomic_DNA"/>
</dbReference>
<accession>A0A7J8R2N5</accession>
<evidence type="ECO:0000313" key="3">
    <source>
        <dbReference type="Proteomes" id="UP000593561"/>
    </source>
</evidence>
<protein>
    <submittedName>
        <fullName evidence="2">Uncharacterized protein</fullName>
    </submittedName>
</protein>
<dbReference type="Pfam" id="PF00223">
    <property type="entry name" value="PsaA_PsaB"/>
    <property type="match status" value="1"/>
</dbReference>
<evidence type="ECO:0000256" key="1">
    <source>
        <dbReference type="SAM" id="Phobius"/>
    </source>
</evidence>